<protein>
    <recommendedName>
        <fullName evidence="2">Bacterial Ig-like domain-containing protein</fullName>
    </recommendedName>
</protein>
<organism evidence="1">
    <name type="scientific">marine metagenome</name>
    <dbReference type="NCBI Taxonomy" id="408172"/>
    <lineage>
        <taxon>unclassified sequences</taxon>
        <taxon>metagenomes</taxon>
        <taxon>ecological metagenomes</taxon>
    </lineage>
</organism>
<dbReference type="EMBL" id="UINC01127284">
    <property type="protein sequence ID" value="SVD06302.1"/>
    <property type="molecule type" value="Genomic_DNA"/>
</dbReference>
<sequence length="313" mass="32222">TVAETEQTDLLEVTGTPTLAAGATLKDKLDNSPNDMEDFTIPGAGNISESSTIKIDGIRPFVQSVEYNDASLADTFRLGQPLGILVTFSEPVELGGGGNLLVDLETGTPDGRVTISTIPESPDPDNNPLTVLGTYTVGVGELIKVLTVKEISLSAGSLEDASGNDFDGDYSFIDDIDADGSAIVIDGVVPSAFTITSVTTDGGNSETSDGVTYDDIWNSTNTSAIVRVPLEGEVVGHNTLVKGTIQVQGKITGSFEPIGSVHTITGTEATAQEAEITISGTDILALPGFGNGESIIFTAIITDFAGNSTTGSA</sequence>
<accession>A0A382S9R4</accession>
<name>A0A382S9R4_9ZZZZ</name>
<proteinExistence type="predicted"/>
<feature type="non-terminal residue" evidence="1">
    <location>
        <position position="1"/>
    </location>
</feature>
<gene>
    <name evidence="1" type="ORF">METZ01_LOCUS359156</name>
</gene>
<evidence type="ECO:0008006" key="2">
    <source>
        <dbReference type="Google" id="ProtNLM"/>
    </source>
</evidence>
<feature type="non-terminal residue" evidence="1">
    <location>
        <position position="313"/>
    </location>
</feature>
<evidence type="ECO:0000313" key="1">
    <source>
        <dbReference type="EMBL" id="SVD06302.1"/>
    </source>
</evidence>
<reference evidence="1" key="1">
    <citation type="submission" date="2018-05" db="EMBL/GenBank/DDBJ databases">
        <authorList>
            <person name="Lanie J.A."/>
            <person name="Ng W.-L."/>
            <person name="Kazmierczak K.M."/>
            <person name="Andrzejewski T.M."/>
            <person name="Davidsen T.M."/>
            <person name="Wayne K.J."/>
            <person name="Tettelin H."/>
            <person name="Glass J.I."/>
            <person name="Rusch D."/>
            <person name="Podicherti R."/>
            <person name="Tsui H.-C.T."/>
            <person name="Winkler M.E."/>
        </authorList>
    </citation>
    <scope>NUCLEOTIDE SEQUENCE</scope>
</reference>
<dbReference type="AlphaFoldDB" id="A0A382S9R4"/>